<gene>
    <name evidence="2" type="ORF">Fmac_012152</name>
</gene>
<dbReference type="AlphaFoldDB" id="A0ABD1MPH6"/>
<dbReference type="Proteomes" id="UP001603857">
    <property type="component" value="Unassembled WGS sequence"/>
</dbReference>
<proteinExistence type="predicted"/>
<sequence>MATQPLLLPPSSIVPSYPQNGDQLLFLSDPKFESHGQILLLVLVLLFSVFLLVIAMLMYIKRLRTHLKQDQGSKLEA</sequence>
<comment type="caution">
    <text evidence="2">The sequence shown here is derived from an EMBL/GenBank/DDBJ whole genome shotgun (WGS) entry which is preliminary data.</text>
</comment>
<accession>A0ABD1MPH6</accession>
<dbReference type="EMBL" id="JBGMDY010000004">
    <property type="protein sequence ID" value="KAL2337706.1"/>
    <property type="molecule type" value="Genomic_DNA"/>
</dbReference>
<keyword evidence="3" id="KW-1185">Reference proteome</keyword>
<keyword evidence="1" id="KW-1133">Transmembrane helix</keyword>
<keyword evidence="1" id="KW-0472">Membrane</keyword>
<keyword evidence="1" id="KW-0812">Transmembrane</keyword>
<protein>
    <submittedName>
        <fullName evidence="2">Uncharacterized protein</fullName>
    </submittedName>
</protein>
<reference evidence="2 3" key="1">
    <citation type="submission" date="2024-08" db="EMBL/GenBank/DDBJ databases">
        <title>Insights into the chromosomal genome structure of Flemingia macrophylla.</title>
        <authorList>
            <person name="Ding Y."/>
            <person name="Zhao Y."/>
            <person name="Bi W."/>
            <person name="Wu M."/>
            <person name="Zhao G."/>
            <person name="Gong Y."/>
            <person name="Li W."/>
            <person name="Zhang P."/>
        </authorList>
    </citation>
    <scope>NUCLEOTIDE SEQUENCE [LARGE SCALE GENOMIC DNA]</scope>
    <source>
        <strain evidence="2">DYQJB</strain>
        <tissue evidence="2">Leaf</tissue>
    </source>
</reference>
<name>A0ABD1MPH6_9FABA</name>
<evidence type="ECO:0000256" key="1">
    <source>
        <dbReference type="SAM" id="Phobius"/>
    </source>
</evidence>
<feature type="transmembrane region" description="Helical" evidence="1">
    <location>
        <begin position="38"/>
        <end position="60"/>
    </location>
</feature>
<organism evidence="2 3">
    <name type="scientific">Flemingia macrophylla</name>
    <dbReference type="NCBI Taxonomy" id="520843"/>
    <lineage>
        <taxon>Eukaryota</taxon>
        <taxon>Viridiplantae</taxon>
        <taxon>Streptophyta</taxon>
        <taxon>Embryophyta</taxon>
        <taxon>Tracheophyta</taxon>
        <taxon>Spermatophyta</taxon>
        <taxon>Magnoliopsida</taxon>
        <taxon>eudicotyledons</taxon>
        <taxon>Gunneridae</taxon>
        <taxon>Pentapetalae</taxon>
        <taxon>rosids</taxon>
        <taxon>fabids</taxon>
        <taxon>Fabales</taxon>
        <taxon>Fabaceae</taxon>
        <taxon>Papilionoideae</taxon>
        <taxon>50 kb inversion clade</taxon>
        <taxon>NPAAA clade</taxon>
        <taxon>indigoferoid/millettioid clade</taxon>
        <taxon>Phaseoleae</taxon>
        <taxon>Flemingia</taxon>
    </lineage>
</organism>
<evidence type="ECO:0000313" key="3">
    <source>
        <dbReference type="Proteomes" id="UP001603857"/>
    </source>
</evidence>
<evidence type="ECO:0000313" key="2">
    <source>
        <dbReference type="EMBL" id="KAL2337706.1"/>
    </source>
</evidence>